<dbReference type="RefSeq" id="WP_162386588.1">
    <property type="nucleotide sequence ID" value="NZ_CP045997.1"/>
</dbReference>
<dbReference type="Proteomes" id="UP000464577">
    <property type="component" value="Chromosome"/>
</dbReference>
<dbReference type="EMBL" id="CP045997">
    <property type="protein sequence ID" value="QHV96179.1"/>
    <property type="molecule type" value="Genomic_DNA"/>
</dbReference>
<reference evidence="1 2" key="1">
    <citation type="submission" date="2019-11" db="EMBL/GenBank/DDBJ databases">
        <title>Spirosoma endbachense sp. nov., isolated from a natural salt meadow.</title>
        <authorList>
            <person name="Rojas J."/>
            <person name="Ambika Manirajan B."/>
            <person name="Ratering S."/>
            <person name="Suarez C."/>
            <person name="Geissler-Plaum R."/>
            <person name="Schnell S."/>
        </authorList>
    </citation>
    <scope>NUCLEOTIDE SEQUENCE [LARGE SCALE GENOMIC DNA]</scope>
    <source>
        <strain evidence="1 2">I-24</strain>
    </source>
</reference>
<gene>
    <name evidence="1" type="ORF">GJR95_14700</name>
</gene>
<evidence type="ECO:0008006" key="3">
    <source>
        <dbReference type="Google" id="ProtNLM"/>
    </source>
</evidence>
<protein>
    <recommendedName>
        <fullName evidence="3">STAS/SEC14 domain-containing protein</fullName>
    </recommendedName>
</protein>
<organism evidence="1 2">
    <name type="scientific">Spirosoma endbachense</name>
    <dbReference type="NCBI Taxonomy" id="2666025"/>
    <lineage>
        <taxon>Bacteria</taxon>
        <taxon>Pseudomonadati</taxon>
        <taxon>Bacteroidota</taxon>
        <taxon>Cytophagia</taxon>
        <taxon>Cytophagales</taxon>
        <taxon>Cytophagaceae</taxon>
        <taxon>Spirosoma</taxon>
    </lineage>
</organism>
<dbReference type="AlphaFoldDB" id="A0A6P1VWV8"/>
<sequence>MKTYRNEHVTVIVDCGVHFIQQTWTGLPTSESFQNGSLAILALARKHQPKRWLIDLQALRLFNPIDLQWFIQEWLPRATLYLPHNIRVAIILNDLNQFGKLGADMILRASARQNDAVVSRYFVGNEEARQWLMLWDK</sequence>
<dbReference type="KEGG" id="senf:GJR95_14700"/>
<evidence type="ECO:0000313" key="1">
    <source>
        <dbReference type="EMBL" id="QHV96179.1"/>
    </source>
</evidence>
<proteinExistence type="predicted"/>
<evidence type="ECO:0000313" key="2">
    <source>
        <dbReference type="Proteomes" id="UP000464577"/>
    </source>
</evidence>
<name>A0A6P1VWV8_9BACT</name>
<keyword evidence="2" id="KW-1185">Reference proteome</keyword>
<accession>A0A6P1VWV8</accession>